<feature type="compositionally biased region" description="Polar residues" evidence="5">
    <location>
        <begin position="13"/>
        <end position="24"/>
    </location>
</feature>
<dbReference type="PROSITE" id="PS50126">
    <property type="entry name" value="S1"/>
    <property type="match status" value="7"/>
</dbReference>
<comment type="subcellular location">
    <subcellularLocation>
        <location evidence="1">Nucleus</location>
        <location evidence="1">Nucleolus</location>
    </subcellularLocation>
</comment>
<accession>A0A835WEX4</accession>
<dbReference type="GO" id="GO:0003723">
    <property type="term" value="F:RNA binding"/>
    <property type="evidence" value="ECO:0007669"/>
    <property type="project" value="TreeGrafter"/>
</dbReference>
<dbReference type="GO" id="GO:0006364">
    <property type="term" value="P:rRNA processing"/>
    <property type="evidence" value="ECO:0007669"/>
    <property type="project" value="UniProtKB-KW"/>
</dbReference>
<feature type="compositionally biased region" description="Basic and acidic residues" evidence="5">
    <location>
        <begin position="54"/>
        <end position="76"/>
    </location>
</feature>
<feature type="region of interest" description="Disordered" evidence="5">
    <location>
        <begin position="1735"/>
        <end position="1842"/>
    </location>
</feature>
<dbReference type="Pfam" id="PF24685">
    <property type="entry name" value="OB_RRP5_4th"/>
    <property type="match status" value="1"/>
</dbReference>
<dbReference type="FunFam" id="1.25.40.10:FF:000065">
    <property type="entry name" value="Programmed cell death 11"/>
    <property type="match status" value="1"/>
</dbReference>
<protein>
    <recommendedName>
        <fullName evidence="6">S1 motif domain-containing protein</fullName>
    </recommendedName>
</protein>
<dbReference type="InterPro" id="IPR045209">
    <property type="entry name" value="Rrp5"/>
</dbReference>
<keyword evidence="4" id="KW-0539">Nucleus</keyword>
<dbReference type="InterPro" id="IPR057301">
    <property type="entry name" value="Rrp5_OB_4th"/>
</dbReference>
<keyword evidence="3" id="KW-0677">Repeat</keyword>
<organism evidence="7 8">
    <name type="scientific">Chlamydomonas incerta</name>
    <dbReference type="NCBI Taxonomy" id="51695"/>
    <lineage>
        <taxon>Eukaryota</taxon>
        <taxon>Viridiplantae</taxon>
        <taxon>Chlorophyta</taxon>
        <taxon>core chlorophytes</taxon>
        <taxon>Chlorophyceae</taxon>
        <taxon>CS clade</taxon>
        <taxon>Chlamydomonadales</taxon>
        <taxon>Chlamydomonadaceae</taxon>
        <taxon>Chlamydomonas</taxon>
    </lineage>
</organism>
<feature type="region of interest" description="Disordered" evidence="5">
    <location>
        <begin position="1"/>
        <end position="94"/>
    </location>
</feature>
<feature type="domain" description="S1 motif" evidence="6">
    <location>
        <begin position="866"/>
        <end position="935"/>
    </location>
</feature>
<dbReference type="EMBL" id="JAEHOC010000001">
    <property type="protein sequence ID" value="KAG2446158.1"/>
    <property type="molecule type" value="Genomic_DNA"/>
</dbReference>
<evidence type="ECO:0000256" key="5">
    <source>
        <dbReference type="SAM" id="MobiDB-lite"/>
    </source>
</evidence>
<feature type="compositionally biased region" description="Acidic residues" evidence="5">
    <location>
        <begin position="1735"/>
        <end position="1823"/>
    </location>
</feature>
<dbReference type="CDD" id="cd04461">
    <property type="entry name" value="S1_Rrp5_repeat_hs8_sc7"/>
    <property type="match status" value="1"/>
</dbReference>
<sequence>MAASQHEKKRRQPQGQPAAEQTSAKPEKTAKAQATTTNGEEDFPRGGADALTAVERKQLAEAAKAEVEAEFADGKQPKNKRPRTGKKGEDDEDAFFGRTAASMEGKMAKHVELLRVKNLSVGTKLWGMVLEVTPRGLVISLPHGLRGHVAPSRASDVLAAMLKAPAGGVAAAATTPAAKKAAALVAAAGGAAPPLTDLFAVGQFVRCVVVDGPEGAAEGRSAKHVELSLLLRDVQGQLGPGGLVEGAAVGACVRSMEDHGYTLSFGIKGTSGFLRRKDYVEQFGEGVALQVGGLLDVVVRAAGDKRNVVVGCGPGDVAGAVTKEADAITGLDCLLPGALLNIKVRKVLSNGLLVSFLTFFHGTVDSYHLPAASPAAAAAGAAGAGLDWRKAYSEGAKLRARLLYVDPAGKRCGLSLLPHLMAMALPSPVPMLGSVFEQAEVMRVDAFAGPGLLLRLPGLPEGPAPAFCHVSNALEAKVKPEEAAAEMTKKFKAGAKLPARVIGYRLMDGMATVTVRPSQVSASVLSLADLAPGMLVAGTVTAVPDKDGGGGAVVVAVAEGVRGVVPPLHATELAGSGSKGGRSAAKIKVKVGEKVEARVLEVDPATRRLTLTLRKALLAPKAVPLASLESAVAGGRYSGLVTGFHDRLGVFVTFFGGVVGAAPAAELGLQPGQAPQDVFSVGQVVKATVLGAAKGKLKLSLAPKAQAEAAAAAAAAAPAAPAKAAAAAAAAGAADGAADGLGGLQPGDVAEATVVEVQASGEAAAGAAGGVSYVVRLDVAGGPAGGVRGKLEAAHLSDHPAAVEGFKEAIQPGSKLGRVLVLDRLEAQRCVRVSRKPSLLAAAAAGAAAGGGGGALPKAFSEVAEGALLAGYVANVTGDAVYVRFLAGLTGRAGLPQLSDVFVSNPRELFAEGQSVRCLVATVDAARQRFTVQLRPSATASSDAAYLIDYFREMAALQALRGEEAADGAAAAAAFPVGSLAGAAVHEVKDFGLTADLDGHPDVVGLVPASHTGAAAPAVGARFKGRVLDVVAHQGLVELSLKPALVAAAKDAAASKEALRKLKPGAQVEAVVEGIRPGEYLILSLPSHAHLLAYAAITDYNTPRPDAVPRKFTVGQRVSATVAATPASGAPGGRVLCHVPLTRSAASAAAKAGGGAGDAGDASGDGKKGGAPKVDLTPGTIVEAVVTGIQPQQLDVSIGKAAGRIHVTEVLDVDVKALLSAAATAALDAVGGAGSAAAAGGPPAAKKARKSEAAAAAAATAAAVSKNPLDGFRLQQVVEAVVLGRLQGGEGHKRGVMDLSLRPSRLAIARKAEPQAPPVVLADLVPGQQLTCFVLEVAEDALWLGAGPAVRGRCAALDASLDPAVCADLSAHFKPGAPVLARVLGVNAKKHTLDLTLVDPCSGKATHGSEPRGPGAGAQAPLPAEGALVMGRILSASGAGVRVSLGPKRAGRVALTDIHDSPVPNALAGLVEGAYVRVRVLGKDGDFAVLSLRPSRGGAVAGAAGGAAAGKKGKDAAAATAGADQAAAPQPELLDVAAVKVGDTVGGYVKRCDAKGVFVALDRHRDGRIKLGNLSDGFIEDPAAAFPPGSRLEARVVALEADGRLELSLRSAPRSGSSGAAIQSLAELKEGQLVSGRVRRVEKFGVFVEVEGNSSVVGLAHISELADGAVKDISALFKPKQAVKAIVTKIDSATNRLSLSMKPSVLKEAEEAAAADGGAGKRKRGADIDDEMADLAEEDEKDEDDDEEEEEDEDKAEDSEDEGEDEEEDGEDEEGPGSDVDVDEVDVSEEEDDDDEEEDGEGDVDMAGASDEDEDEDGEEEDEAAKRSKPATTSTGALDLTTPWGELLLADDPRAAAPAGTAAAADGDKAGKGLSKAAKKRLKDQHERDIREAELARLSGNAAPQTPADFERLVLASPNSSFVWIKYMAHHIGLGDMDAARKVAQRALDSINYREEGEKFNVWVAWLNLENAFGTQPSPEEAAMGLLRRALSYTDQKKMYMAALGIFERSGKDELAEQVVKTLTKKFGGSTKVWVRALERTLVKDDGEGARKLLERAAQSLPGRKHIKLLTRAALAEFRLGSAERGRGILEGVLRNYPKRLDLWNVYIDQEIKTGEQPRIRALFERATHLPLPPKKMKFLFRRFLEYEKEEGDAAAVEHVKRRAMEFVENSLKA</sequence>
<dbReference type="SMART" id="SM00316">
    <property type="entry name" value="S1"/>
    <property type="match status" value="13"/>
</dbReference>
<feature type="domain" description="S1 motif" evidence="6">
    <location>
        <begin position="1542"/>
        <end position="1610"/>
    </location>
</feature>
<feature type="domain" description="S1 motif" evidence="6">
    <location>
        <begin position="634"/>
        <end position="704"/>
    </location>
</feature>
<dbReference type="SUPFAM" id="SSF50249">
    <property type="entry name" value="Nucleic acid-binding proteins"/>
    <property type="match status" value="10"/>
</dbReference>
<dbReference type="Pfam" id="PF05843">
    <property type="entry name" value="Suf"/>
    <property type="match status" value="1"/>
</dbReference>
<dbReference type="Pfam" id="PF24682">
    <property type="entry name" value="OB_RRP5"/>
    <property type="match status" value="1"/>
</dbReference>
<gene>
    <name evidence="7" type="ORF">HXX76_000753</name>
</gene>
<dbReference type="FunFam" id="2.40.50.140:FF:000159">
    <property type="entry name" value="rRNA biogenesis protein rrp5"/>
    <property type="match status" value="1"/>
</dbReference>
<dbReference type="GO" id="GO:0032040">
    <property type="term" value="C:small-subunit processome"/>
    <property type="evidence" value="ECO:0007669"/>
    <property type="project" value="TreeGrafter"/>
</dbReference>
<dbReference type="InterPro" id="IPR011990">
    <property type="entry name" value="TPR-like_helical_dom_sf"/>
</dbReference>
<evidence type="ECO:0000256" key="3">
    <source>
        <dbReference type="ARBA" id="ARBA00022737"/>
    </source>
</evidence>
<dbReference type="PANTHER" id="PTHR23270">
    <property type="entry name" value="PROGRAMMED CELL DEATH PROTEIN 11 PRE-RRNA PROCESSING PROTEIN RRP5"/>
    <property type="match status" value="1"/>
</dbReference>
<dbReference type="InterPro" id="IPR057300">
    <property type="entry name" value="OB_Rrp5"/>
</dbReference>
<keyword evidence="2" id="KW-0698">rRNA processing</keyword>
<dbReference type="InterPro" id="IPR008847">
    <property type="entry name" value="Suf"/>
</dbReference>
<dbReference type="PANTHER" id="PTHR23270:SF10">
    <property type="entry name" value="PROTEIN RRP5 HOMOLOG"/>
    <property type="match status" value="1"/>
</dbReference>
<feature type="domain" description="S1 motif" evidence="6">
    <location>
        <begin position="1631"/>
        <end position="1702"/>
    </location>
</feature>
<dbReference type="Gene3D" id="2.40.50.140">
    <property type="entry name" value="Nucleic acid-binding proteins"/>
    <property type="match status" value="7"/>
</dbReference>
<dbReference type="InterPro" id="IPR003029">
    <property type="entry name" value="S1_domain"/>
</dbReference>
<evidence type="ECO:0000313" key="8">
    <source>
        <dbReference type="Proteomes" id="UP000650467"/>
    </source>
</evidence>
<evidence type="ECO:0000256" key="4">
    <source>
        <dbReference type="ARBA" id="ARBA00023242"/>
    </source>
</evidence>
<feature type="region of interest" description="Disordered" evidence="5">
    <location>
        <begin position="1152"/>
        <end position="1174"/>
    </location>
</feature>
<reference evidence="7" key="1">
    <citation type="journal article" date="2020" name="bioRxiv">
        <title>Comparative genomics of Chlamydomonas.</title>
        <authorList>
            <person name="Craig R.J."/>
            <person name="Hasan A.R."/>
            <person name="Ness R.W."/>
            <person name="Keightley P.D."/>
        </authorList>
    </citation>
    <scope>NUCLEOTIDE SEQUENCE</scope>
    <source>
        <strain evidence="7">SAG 7.73</strain>
    </source>
</reference>
<dbReference type="Pfam" id="PF00575">
    <property type="entry name" value="S1"/>
    <property type="match status" value="2"/>
</dbReference>
<proteinExistence type="predicted"/>
<name>A0A835WEX4_CHLIN</name>
<feature type="domain" description="S1 motif" evidence="6">
    <location>
        <begin position="1426"/>
        <end position="1493"/>
    </location>
</feature>
<evidence type="ECO:0000256" key="2">
    <source>
        <dbReference type="ARBA" id="ARBA00022552"/>
    </source>
</evidence>
<evidence type="ECO:0000313" key="7">
    <source>
        <dbReference type="EMBL" id="KAG2446158.1"/>
    </source>
</evidence>
<evidence type="ECO:0000259" key="6">
    <source>
        <dbReference type="PROSITE" id="PS50126"/>
    </source>
</evidence>
<feature type="region of interest" description="Disordered" evidence="5">
    <location>
        <begin position="1859"/>
        <end position="1888"/>
    </location>
</feature>
<dbReference type="OrthoDB" id="412781at2759"/>
<evidence type="ECO:0000256" key="1">
    <source>
        <dbReference type="ARBA" id="ARBA00004604"/>
    </source>
</evidence>
<comment type="caution">
    <text evidence="7">The sequence shown here is derived from an EMBL/GenBank/DDBJ whole genome shotgun (WGS) entry which is preliminary data.</text>
</comment>
<dbReference type="Proteomes" id="UP000650467">
    <property type="component" value="Unassembled WGS sequence"/>
</dbReference>
<feature type="domain" description="S1 motif" evidence="6">
    <location>
        <begin position="533"/>
        <end position="614"/>
    </location>
</feature>
<dbReference type="InterPro" id="IPR012340">
    <property type="entry name" value="NA-bd_OB-fold"/>
</dbReference>
<dbReference type="InterPro" id="IPR003107">
    <property type="entry name" value="HAT"/>
</dbReference>
<feature type="domain" description="S1 motif" evidence="6">
    <location>
        <begin position="978"/>
        <end position="1042"/>
    </location>
</feature>
<dbReference type="SUPFAM" id="SSF48452">
    <property type="entry name" value="TPR-like"/>
    <property type="match status" value="2"/>
</dbReference>
<keyword evidence="8" id="KW-1185">Reference proteome</keyword>
<dbReference type="Gene3D" id="1.25.40.10">
    <property type="entry name" value="Tetratricopeptide repeat domain"/>
    <property type="match status" value="2"/>
</dbReference>
<dbReference type="SMART" id="SM00386">
    <property type="entry name" value="HAT"/>
    <property type="match status" value="4"/>
</dbReference>